<proteinExistence type="predicted"/>
<name>A0A0W0VQD6_9GAMM</name>
<dbReference type="InterPro" id="IPR038282">
    <property type="entry name" value="DUF2267_sf"/>
</dbReference>
<evidence type="ECO:0000313" key="1">
    <source>
        <dbReference type="EMBL" id="KTD22280.1"/>
    </source>
</evidence>
<dbReference type="OrthoDB" id="20942at2"/>
<dbReference type="Pfam" id="PF10025">
    <property type="entry name" value="DUF2267"/>
    <property type="match status" value="1"/>
</dbReference>
<dbReference type="Gene3D" id="1.10.490.110">
    <property type="entry name" value="Uncharacterized conserved protein DUF2267"/>
    <property type="match status" value="1"/>
</dbReference>
<dbReference type="InterPro" id="IPR018727">
    <property type="entry name" value="DUF2267"/>
</dbReference>
<dbReference type="RefSeq" id="WP_028373633.1">
    <property type="nucleotide sequence ID" value="NZ_CAAAJD010000020.1"/>
</dbReference>
<dbReference type="AlphaFoldDB" id="A0A0W0VQD6"/>
<evidence type="ECO:0000313" key="2">
    <source>
        <dbReference type="Proteomes" id="UP000054869"/>
    </source>
</evidence>
<protein>
    <recommendedName>
        <fullName evidence="3">DUF2267 domain-containing protein</fullName>
    </recommendedName>
</protein>
<dbReference type="eggNOG" id="COG5502">
    <property type="taxonomic scope" value="Bacteria"/>
</dbReference>
<gene>
    <name evidence="1" type="ORF">Llan_1221</name>
</gene>
<evidence type="ECO:0008006" key="3">
    <source>
        <dbReference type="Google" id="ProtNLM"/>
    </source>
</evidence>
<dbReference type="Proteomes" id="UP000054869">
    <property type="component" value="Unassembled WGS sequence"/>
</dbReference>
<reference evidence="1 2" key="1">
    <citation type="submission" date="2015-11" db="EMBL/GenBank/DDBJ databases">
        <title>Genomic analysis of 38 Legionella species identifies large and diverse effector repertoires.</title>
        <authorList>
            <person name="Burstein D."/>
            <person name="Amaro F."/>
            <person name="Zusman T."/>
            <person name="Lifshitz Z."/>
            <person name="Cohen O."/>
            <person name="Gilbert J.A."/>
            <person name="Pupko T."/>
            <person name="Shuman H.A."/>
            <person name="Segal G."/>
        </authorList>
    </citation>
    <scope>NUCLEOTIDE SEQUENCE [LARGE SCALE GENOMIC DNA]</scope>
    <source>
        <strain evidence="1 2">ATCC 49751</strain>
    </source>
</reference>
<accession>A0A0W0VQD6</accession>
<sequence length="140" mass="16056">MRVTSIESSVNLTYQWLHELKDFGDFKDESQCYSVLRVIFHALRDKLPTEISSHLASQLPLVLKGVYYDGWVPSKPMTEARAFEEFLSPMAHELRNINVNGRDAVVSAIQFIIQKLEPGLTEKILHALPAHIREHVETKE</sequence>
<keyword evidence="2" id="KW-1185">Reference proteome</keyword>
<dbReference type="EMBL" id="LNYI01000027">
    <property type="protein sequence ID" value="KTD22280.1"/>
    <property type="molecule type" value="Genomic_DNA"/>
</dbReference>
<comment type="caution">
    <text evidence="1">The sequence shown here is derived from an EMBL/GenBank/DDBJ whole genome shotgun (WGS) entry which is preliminary data.</text>
</comment>
<dbReference type="PATRIC" id="fig|45067.4.peg.1280"/>
<dbReference type="STRING" id="45067.Llan_1221"/>
<organism evidence="1 2">
    <name type="scientific">Legionella lansingensis</name>
    <dbReference type="NCBI Taxonomy" id="45067"/>
    <lineage>
        <taxon>Bacteria</taxon>
        <taxon>Pseudomonadati</taxon>
        <taxon>Pseudomonadota</taxon>
        <taxon>Gammaproteobacteria</taxon>
        <taxon>Legionellales</taxon>
        <taxon>Legionellaceae</taxon>
        <taxon>Legionella</taxon>
    </lineage>
</organism>